<organism evidence="1">
    <name type="scientific">Rhizophagus irregularis (strain DAOM 181602 / DAOM 197198 / MUCL 43194)</name>
    <name type="common">Arbuscular mycorrhizal fungus</name>
    <name type="synonym">Glomus intraradices</name>
    <dbReference type="NCBI Taxonomy" id="747089"/>
    <lineage>
        <taxon>Eukaryota</taxon>
        <taxon>Fungi</taxon>
        <taxon>Fungi incertae sedis</taxon>
        <taxon>Mucoromycota</taxon>
        <taxon>Glomeromycotina</taxon>
        <taxon>Glomeromycetes</taxon>
        <taxon>Glomerales</taxon>
        <taxon>Glomeraceae</taxon>
        <taxon>Rhizophagus</taxon>
    </lineage>
</organism>
<dbReference type="VEuPathDB" id="FungiDB:RhiirFUN_003730"/>
<gene>
    <name evidence="1" type="ORF">GLOINDRAFT_346337</name>
</gene>
<dbReference type="EMBL" id="KI282556">
    <property type="protein sequence ID" value="ESA14816.1"/>
    <property type="molecule type" value="Genomic_DNA"/>
</dbReference>
<name>U9UGS8_RHIID</name>
<protein>
    <submittedName>
        <fullName evidence="1">Uncharacterized protein</fullName>
    </submittedName>
</protein>
<dbReference type="HOGENOM" id="CLU_065500_1_0_1"/>
<feature type="non-terminal residue" evidence="1">
    <location>
        <position position="1"/>
    </location>
</feature>
<proteinExistence type="predicted"/>
<accession>U9UGS8</accession>
<dbReference type="AlphaFoldDB" id="U9UGS8"/>
<sequence length="262" mass="31522">IIIFYGIDFRNILYIKKAFEQLNGLEFIHILECLIFNSNFIQQIIDLNKFKLTSLFIRDETTRDKNLQIELMQLLFQKFGEYLENIGFGSYVDDVLKYRALEFINNYCKKIKFFDTCSISSVKKVHIALDSVGQNLNYFSIYIFYNHDENYKLTMEMILRLAHVLPCKLEYLNLSFTGTPIRKNIWEVFFKKYIMKEKRVEYLAIEAHIEIQVGSGTYNIYRHNKELFTMTDELKEFESYNIKVREYSDLCIRAYEFIDEMY</sequence>
<reference evidence="1" key="1">
    <citation type="submission" date="2013-07" db="EMBL/GenBank/DDBJ databases">
        <title>The genome of an arbuscular mycorrhizal fungus provides insights into the evolution of the oldest plant symbiosis.</title>
        <authorList>
            <consortium name="DOE Joint Genome Institute"/>
            <person name="Tisserant E."/>
            <person name="Malbreil M."/>
            <person name="Kuo A."/>
            <person name="Kohler A."/>
            <person name="Symeonidi A."/>
            <person name="Balestrini R."/>
            <person name="Charron P."/>
            <person name="Duensing N."/>
            <person name="Frei-dit-Frey N."/>
            <person name="Gianinazzi-Pearson V."/>
            <person name="Gilbert B."/>
            <person name="Handa Y."/>
            <person name="Hijri M."/>
            <person name="Kaul R."/>
            <person name="Kawaguchi M."/>
            <person name="Krajinski F."/>
            <person name="Lammers P."/>
            <person name="Lapierre D."/>
            <person name="Masclaux F.G."/>
            <person name="Murat C."/>
            <person name="Morin E."/>
            <person name="Ndikumana S."/>
            <person name="Pagni M."/>
            <person name="Petitpierre D."/>
            <person name="Requena N."/>
            <person name="Rosikiewicz P."/>
            <person name="Riley R."/>
            <person name="Saito K."/>
            <person name="San Clemente H."/>
            <person name="Shapiro H."/>
            <person name="van Tuinen D."/>
            <person name="Becard G."/>
            <person name="Bonfante P."/>
            <person name="Paszkowski U."/>
            <person name="Shachar-Hill Y."/>
            <person name="Young J.P."/>
            <person name="Sanders I.R."/>
            <person name="Henrissat B."/>
            <person name="Rensing S.A."/>
            <person name="Grigoriev I.V."/>
            <person name="Corradi N."/>
            <person name="Roux C."/>
            <person name="Martin F."/>
        </authorList>
    </citation>
    <scope>NUCLEOTIDE SEQUENCE</scope>
    <source>
        <strain evidence="1">DAOM 197198</strain>
    </source>
</reference>
<evidence type="ECO:0000313" key="1">
    <source>
        <dbReference type="EMBL" id="ESA14816.1"/>
    </source>
</evidence>